<organism evidence="2 3">
    <name type="scientific">Onchocerca flexuosa</name>
    <dbReference type="NCBI Taxonomy" id="387005"/>
    <lineage>
        <taxon>Eukaryota</taxon>
        <taxon>Metazoa</taxon>
        <taxon>Ecdysozoa</taxon>
        <taxon>Nematoda</taxon>
        <taxon>Chromadorea</taxon>
        <taxon>Rhabditida</taxon>
        <taxon>Spirurina</taxon>
        <taxon>Spiruromorpha</taxon>
        <taxon>Filarioidea</taxon>
        <taxon>Onchocercidae</taxon>
        <taxon>Onchocerca</taxon>
    </lineage>
</organism>
<proteinExistence type="predicted"/>
<protein>
    <submittedName>
        <fullName evidence="2">Uncharacterized protein</fullName>
    </submittedName>
</protein>
<evidence type="ECO:0000313" key="2">
    <source>
        <dbReference type="EMBL" id="OZC11568.1"/>
    </source>
</evidence>
<keyword evidence="3" id="KW-1185">Reference proteome</keyword>
<dbReference type="AlphaFoldDB" id="A0A238C3T5"/>
<accession>A0A238C3T5</accession>
<feature type="region of interest" description="Disordered" evidence="1">
    <location>
        <begin position="1"/>
        <end position="30"/>
    </location>
</feature>
<evidence type="ECO:0000256" key="1">
    <source>
        <dbReference type="SAM" id="MobiDB-lite"/>
    </source>
</evidence>
<name>A0A238C3T5_9BILA</name>
<dbReference type="Proteomes" id="UP000242913">
    <property type="component" value="Unassembled WGS sequence"/>
</dbReference>
<dbReference type="EMBL" id="KZ269980">
    <property type="protein sequence ID" value="OZC11568.1"/>
    <property type="molecule type" value="Genomic_DNA"/>
</dbReference>
<evidence type="ECO:0000313" key="3">
    <source>
        <dbReference type="Proteomes" id="UP000242913"/>
    </source>
</evidence>
<gene>
    <name evidence="2" type="ORF">X798_01428</name>
</gene>
<sequence length="92" mass="9497">MGRAEVLPNEGHLPSDSTGPLSHQPAAVGSARVGSTAVITTNVDNVRQGIAAVFHTTVMNNLKESIDNPCSPPPTQAAGRLLIGQESVLKSL</sequence>
<reference evidence="2 3" key="1">
    <citation type="submission" date="2015-12" db="EMBL/GenBank/DDBJ databases">
        <title>Draft genome of the nematode, Onchocerca flexuosa.</title>
        <authorList>
            <person name="Mitreva M."/>
        </authorList>
    </citation>
    <scope>NUCLEOTIDE SEQUENCE [LARGE SCALE GENOMIC DNA]</scope>
    <source>
        <strain evidence="2">Red Deer</strain>
    </source>
</reference>